<evidence type="ECO:0000313" key="2">
    <source>
        <dbReference type="Proteomes" id="UP000429232"/>
    </source>
</evidence>
<sequence length="112" mass="13080">MHDKELDELFSDKLKRLEMEPDGTVWKGIILELDDVKLKDKFWQVIGMAVIIVSILAGSLYFLLKKNDLNREQPQTNPSTIVDKQDIISLAHKLEKVYRQHHKDKIAYNCCK</sequence>
<dbReference type="RefSeq" id="WP_157526928.1">
    <property type="nucleotide sequence ID" value="NZ_CP066775.1"/>
</dbReference>
<evidence type="ECO:0000313" key="1">
    <source>
        <dbReference type="EMBL" id="QQL49114.1"/>
    </source>
</evidence>
<reference evidence="1 2" key="1">
    <citation type="submission" date="2020-12" db="EMBL/GenBank/DDBJ databases">
        <title>HMF7856_wgs.fasta genome submission.</title>
        <authorList>
            <person name="Kang H."/>
            <person name="Kim H."/>
            <person name="Joh K."/>
        </authorList>
    </citation>
    <scope>NUCLEOTIDE SEQUENCE [LARGE SCALE GENOMIC DNA]</scope>
    <source>
        <strain evidence="1 2">HMF7856</strain>
    </source>
</reference>
<dbReference type="EMBL" id="CP066775">
    <property type="protein sequence ID" value="QQL49114.1"/>
    <property type="molecule type" value="Genomic_DNA"/>
</dbReference>
<dbReference type="KEGG" id="mgik:GO620_013135"/>
<protein>
    <submittedName>
        <fullName evidence="1">Uncharacterized protein</fullName>
    </submittedName>
</protein>
<name>A0A6I4I2P5_9SPHI</name>
<proteinExistence type="predicted"/>
<accession>A0A6I4I2P5</accession>
<dbReference type="AlphaFoldDB" id="A0A6I4I2P5"/>
<keyword evidence="2" id="KW-1185">Reference proteome</keyword>
<gene>
    <name evidence="1" type="ORF">GO620_013135</name>
</gene>
<organism evidence="1 2">
    <name type="scientific">Mucilaginibacter ginkgonis</name>
    <dbReference type="NCBI Taxonomy" id="2682091"/>
    <lineage>
        <taxon>Bacteria</taxon>
        <taxon>Pseudomonadati</taxon>
        <taxon>Bacteroidota</taxon>
        <taxon>Sphingobacteriia</taxon>
        <taxon>Sphingobacteriales</taxon>
        <taxon>Sphingobacteriaceae</taxon>
        <taxon>Mucilaginibacter</taxon>
    </lineage>
</organism>
<dbReference type="Proteomes" id="UP000429232">
    <property type="component" value="Chromosome"/>
</dbReference>